<dbReference type="Pfam" id="PF10030">
    <property type="entry name" value="DUF2272"/>
    <property type="match status" value="1"/>
</dbReference>
<organism evidence="2 3">
    <name type="scientific">Ideonella alba</name>
    <dbReference type="NCBI Taxonomy" id="2824118"/>
    <lineage>
        <taxon>Bacteria</taxon>
        <taxon>Pseudomonadati</taxon>
        <taxon>Pseudomonadota</taxon>
        <taxon>Betaproteobacteria</taxon>
        <taxon>Burkholderiales</taxon>
        <taxon>Sphaerotilaceae</taxon>
        <taxon>Ideonella</taxon>
    </lineage>
</organism>
<gene>
    <name evidence="2" type="ORF">KAK03_02905</name>
</gene>
<dbReference type="EMBL" id="JAGQDD010000001">
    <property type="protein sequence ID" value="MBQ0929419.1"/>
    <property type="molecule type" value="Genomic_DNA"/>
</dbReference>
<comment type="caution">
    <text evidence="2">The sequence shown here is derived from an EMBL/GenBank/DDBJ whole genome shotgun (WGS) entry which is preliminary data.</text>
</comment>
<dbReference type="Proteomes" id="UP000676246">
    <property type="component" value="Unassembled WGS sequence"/>
</dbReference>
<sequence>MGIKASIVAAARSEWDHWGQSVWDLVNQRLSIQHTDDESAYAQYVIDRYCAVGGGHPSLHDVMDDRYYWSAVGMSAIMKAAGLTKARFPFAQAHSVWIRQFIAARKAQDSSALFWGYRVGEAGGAPQVGDLVAYSRVPGSNPAKAAKLFDATTSYPSHSDVVVATGPGYVEVIGCNVRDSVTLKRLPVDDAGHLRDPVHPWFAVLKLRTD</sequence>
<evidence type="ECO:0000259" key="1">
    <source>
        <dbReference type="Pfam" id="PF10030"/>
    </source>
</evidence>
<proteinExistence type="predicted"/>
<dbReference type="InterPro" id="IPR019262">
    <property type="entry name" value="DUF2272"/>
</dbReference>
<protein>
    <submittedName>
        <fullName evidence="2">DUF2272 domain-containing protein</fullName>
    </submittedName>
</protein>
<feature type="domain" description="DUF2272" evidence="1">
    <location>
        <begin position="60"/>
        <end position="207"/>
    </location>
</feature>
<evidence type="ECO:0000313" key="2">
    <source>
        <dbReference type="EMBL" id="MBQ0929419.1"/>
    </source>
</evidence>
<evidence type="ECO:0000313" key="3">
    <source>
        <dbReference type="Proteomes" id="UP000676246"/>
    </source>
</evidence>
<accession>A0A941BJT0</accession>
<dbReference type="RefSeq" id="WP_210851663.1">
    <property type="nucleotide sequence ID" value="NZ_JAGQDD010000001.1"/>
</dbReference>
<keyword evidence="3" id="KW-1185">Reference proteome</keyword>
<reference evidence="2 3" key="1">
    <citation type="submission" date="2021-04" db="EMBL/GenBank/DDBJ databases">
        <title>The genome sequence of Ideonella sp. 3Y2.</title>
        <authorList>
            <person name="Liu Y."/>
        </authorList>
    </citation>
    <scope>NUCLEOTIDE SEQUENCE [LARGE SCALE GENOMIC DNA]</scope>
    <source>
        <strain evidence="2 3">3Y2</strain>
    </source>
</reference>
<dbReference type="AlphaFoldDB" id="A0A941BJT0"/>
<name>A0A941BJT0_9BURK</name>